<feature type="domain" description="O-methyltransferase dimerisation" evidence="5">
    <location>
        <begin position="13"/>
        <end position="88"/>
    </location>
</feature>
<keyword evidence="1 6" id="KW-0489">Methyltransferase</keyword>
<gene>
    <name evidence="6" type="ORF">KI810_00880</name>
</gene>
<evidence type="ECO:0000256" key="1">
    <source>
        <dbReference type="ARBA" id="ARBA00022603"/>
    </source>
</evidence>
<proteinExistence type="predicted"/>
<keyword evidence="7" id="KW-1185">Reference proteome</keyword>
<dbReference type="InterPro" id="IPR036390">
    <property type="entry name" value="WH_DNA-bd_sf"/>
</dbReference>
<dbReference type="GO" id="GO:0008168">
    <property type="term" value="F:methyltransferase activity"/>
    <property type="evidence" value="ECO:0007669"/>
    <property type="project" value="UniProtKB-KW"/>
</dbReference>
<dbReference type="RefSeq" id="WP_214173600.1">
    <property type="nucleotide sequence ID" value="NZ_JAHCVK010000001.1"/>
</dbReference>
<evidence type="ECO:0000313" key="7">
    <source>
        <dbReference type="Proteomes" id="UP000756860"/>
    </source>
</evidence>
<dbReference type="EMBL" id="JAHCVK010000001">
    <property type="protein sequence ID" value="MBT0651595.1"/>
    <property type="molecule type" value="Genomic_DNA"/>
</dbReference>
<accession>A0ABS5S893</accession>
<keyword evidence="3" id="KW-0949">S-adenosyl-L-methionine</keyword>
<dbReference type="Pfam" id="PF00891">
    <property type="entry name" value="Methyltransf_2"/>
    <property type="match status" value="1"/>
</dbReference>
<dbReference type="PANTHER" id="PTHR43712:SF2">
    <property type="entry name" value="O-METHYLTRANSFERASE CICE"/>
    <property type="match status" value="1"/>
</dbReference>
<dbReference type="GO" id="GO:0032259">
    <property type="term" value="P:methylation"/>
    <property type="evidence" value="ECO:0007669"/>
    <property type="project" value="UniProtKB-KW"/>
</dbReference>
<evidence type="ECO:0000259" key="4">
    <source>
        <dbReference type="Pfam" id="PF00891"/>
    </source>
</evidence>
<evidence type="ECO:0000256" key="3">
    <source>
        <dbReference type="ARBA" id="ARBA00022691"/>
    </source>
</evidence>
<dbReference type="PANTHER" id="PTHR43712">
    <property type="entry name" value="PUTATIVE (AFU_ORTHOLOGUE AFUA_4G14580)-RELATED"/>
    <property type="match status" value="1"/>
</dbReference>
<name>A0ABS5S893_9BACT</name>
<comment type="caution">
    <text evidence="6">The sequence shown here is derived from an EMBL/GenBank/DDBJ whole genome shotgun (WGS) entry which is preliminary data.</text>
</comment>
<dbReference type="CDD" id="cd02440">
    <property type="entry name" value="AdoMet_MTases"/>
    <property type="match status" value="1"/>
</dbReference>
<reference evidence="6 7" key="1">
    <citation type="submission" date="2021-05" db="EMBL/GenBank/DDBJ databases">
        <title>The draft genome of Geobacter luticola JCM 17780.</title>
        <authorList>
            <person name="Xu Z."/>
            <person name="Masuda Y."/>
            <person name="Itoh H."/>
            <person name="Senoo K."/>
        </authorList>
    </citation>
    <scope>NUCLEOTIDE SEQUENCE [LARGE SCALE GENOMIC DNA]</scope>
    <source>
        <strain evidence="6 7">JCM 17780</strain>
    </source>
</reference>
<dbReference type="Proteomes" id="UP000756860">
    <property type="component" value="Unassembled WGS sequence"/>
</dbReference>
<dbReference type="InterPro" id="IPR001077">
    <property type="entry name" value="COMT_C"/>
</dbReference>
<dbReference type="InterPro" id="IPR012967">
    <property type="entry name" value="COMT_dimerisation"/>
</dbReference>
<organism evidence="6 7">
    <name type="scientific">Geomobilimonas luticola</name>
    <dbReference type="NCBI Taxonomy" id="1114878"/>
    <lineage>
        <taxon>Bacteria</taxon>
        <taxon>Pseudomonadati</taxon>
        <taxon>Thermodesulfobacteriota</taxon>
        <taxon>Desulfuromonadia</taxon>
        <taxon>Geobacterales</taxon>
        <taxon>Geobacteraceae</taxon>
        <taxon>Geomobilimonas</taxon>
    </lineage>
</organism>
<evidence type="ECO:0000259" key="5">
    <source>
        <dbReference type="Pfam" id="PF08100"/>
    </source>
</evidence>
<dbReference type="InterPro" id="IPR016461">
    <property type="entry name" value="COMT-like"/>
</dbReference>
<keyword evidence="2" id="KW-0808">Transferase</keyword>
<dbReference type="SUPFAM" id="SSF53335">
    <property type="entry name" value="S-adenosyl-L-methionine-dependent methyltransferases"/>
    <property type="match status" value="1"/>
</dbReference>
<evidence type="ECO:0000313" key="6">
    <source>
        <dbReference type="EMBL" id="MBT0651595.1"/>
    </source>
</evidence>
<sequence>MGNKTWTVPDLLQFAGGYWEICTLHAGVKLNIFTPLAEGEATAPMLASRLQLDPRGVAMLLNALAAMGLVEKRGESYAATPFTAEYLTKSSPAYLGHIVMHHHHLMESWTHLDKAVASGGPVRERVSHAADEEARESFEMGMFNLAMQMAPRIVPRIDLTGRRRLLDLGGGPGTYAIHFCLQNPDITAVVVDLPTTRPFAEKTIARFGLSDRITFADGDFIAREIEGRYDVAWLSHILHGEGPEGCAVMLGRAVAALEPGGLLLVQEFILDDTRAAPLFPALFSLNMLVGTPHGQSYSEGELKAMLTAAGLADVRRIPLELPNGAGVMAGTVRG</sequence>
<dbReference type="Gene3D" id="3.40.50.150">
    <property type="entry name" value="Vaccinia Virus protein VP39"/>
    <property type="match status" value="1"/>
</dbReference>
<protein>
    <submittedName>
        <fullName evidence="6">Methyltransferase domain-containing protein</fullName>
    </submittedName>
</protein>
<dbReference type="PIRSF" id="PIRSF005739">
    <property type="entry name" value="O-mtase"/>
    <property type="match status" value="1"/>
</dbReference>
<dbReference type="InterPro" id="IPR029063">
    <property type="entry name" value="SAM-dependent_MTases_sf"/>
</dbReference>
<evidence type="ECO:0000256" key="2">
    <source>
        <dbReference type="ARBA" id="ARBA00022679"/>
    </source>
</evidence>
<dbReference type="InterPro" id="IPR036388">
    <property type="entry name" value="WH-like_DNA-bd_sf"/>
</dbReference>
<feature type="domain" description="O-methyltransferase C-terminal" evidence="4">
    <location>
        <begin position="128"/>
        <end position="311"/>
    </location>
</feature>
<dbReference type="Pfam" id="PF08100">
    <property type="entry name" value="Dimerisation"/>
    <property type="match status" value="1"/>
</dbReference>
<dbReference type="PROSITE" id="PS51683">
    <property type="entry name" value="SAM_OMT_II"/>
    <property type="match status" value="1"/>
</dbReference>
<dbReference type="Gene3D" id="1.10.10.10">
    <property type="entry name" value="Winged helix-like DNA-binding domain superfamily/Winged helix DNA-binding domain"/>
    <property type="match status" value="1"/>
</dbReference>
<dbReference type="SUPFAM" id="SSF46785">
    <property type="entry name" value="Winged helix' DNA-binding domain"/>
    <property type="match status" value="1"/>
</dbReference>